<dbReference type="InterPro" id="IPR019074">
    <property type="entry name" value="YabQ"/>
</dbReference>
<feature type="transmembrane region" description="Helical" evidence="1">
    <location>
        <begin position="39"/>
        <end position="62"/>
    </location>
</feature>
<dbReference type="OrthoDB" id="1653819at2"/>
<dbReference type="Pfam" id="PF09578">
    <property type="entry name" value="Spore_YabQ"/>
    <property type="match status" value="1"/>
</dbReference>
<protein>
    <submittedName>
        <fullName evidence="2">Spore cortex biosynthesis protein YabQ</fullName>
    </submittedName>
</protein>
<dbReference type="NCBIfam" id="TIGR02893">
    <property type="entry name" value="spore_yabQ"/>
    <property type="match status" value="1"/>
</dbReference>
<dbReference type="EMBL" id="RCVZ01000021">
    <property type="protein sequence ID" value="RLQ91708.1"/>
    <property type="molecule type" value="Genomic_DNA"/>
</dbReference>
<keyword evidence="3" id="KW-1185">Reference proteome</keyword>
<feature type="transmembrane region" description="Helical" evidence="1">
    <location>
        <begin position="68"/>
        <end position="87"/>
    </location>
</feature>
<comment type="caution">
    <text evidence="2">The sequence shown here is derived from an EMBL/GenBank/DDBJ whole genome shotgun (WGS) entry which is preliminary data.</text>
</comment>
<feature type="transmembrane region" description="Helical" evidence="1">
    <location>
        <begin position="146"/>
        <end position="169"/>
    </location>
</feature>
<keyword evidence="1" id="KW-1133">Transmembrane helix</keyword>
<evidence type="ECO:0000313" key="2">
    <source>
        <dbReference type="EMBL" id="RLQ91708.1"/>
    </source>
</evidence>
<organism evidence="2 3">
    <name type="scientific">Falsibacillus albus</name>
    <dbReference type="NCBI Taxonomy" id="2478915"/>
    <lineage>
        <taxon>Bacteria</taxon>
        <taxon>Bacillati</taxon>
        <taxon>Bacillota</taxon>
        <taxon>Bacilli</taxon>
        <taxon>Bacillales</taxon>
        <taxon>Bacillaceae</taxon>
        <taxon>Falsibacillus</taxon>
    </lineage>
</organism>
<proteinExistence type="predicted"/>
<dbReference type="Proteomes" id="UP000276770">
    <property type="component" value="Unassembled WGS sequence"/>
</dbReference>
<dbReference type="AlphaFoldDB" id="A0A3L7JLL2"/>
<sequence>MSLTTQFCTMLAMIAMGSFFGAALDTYSRFLKRGTRKRWLVFINDVLFWLFFGLATFYVLYLVNFGEIRFYIFLALICGYAAYQAMFKTIYLRILETFIKVVVRIYRFFVKSLQLLLVRPIRWMLFVLISIIMALLKGLWSLVKIILLVLLWLLRVIWKPVFWILKIFWGLMPKKIKKSVEKLYNYFAGKSKQIKNKLSNMINSWKKDKNEPK</sequence>
<keyword evidence="1" id="KW-0812">Transmembrane</keyword>
<name>A0A3L7JLL2_9BACI</name>
<reference evidence="2 3" key="1">
    <citation type="submission" date="2018-10" db="EMBL/GenBank/DDBJ databases">
        <title>Falsibacillus sp. genome draft.</title>
        <authorList>
            <person name="Shi S."/>
        </authorList>
    </citation>
    <scope>NUCLEOTIDE SEQUENCE [LARGE SCALE GENOMIC DNA]</scope>
    <source>
        <strain evidence="2 3">GY 10110</strain>
    </source>
</reference>
<evidence type="ECO:0000256" key="1">
    <source>
        <dbReference type="SAM" id="Phobius"/>
    </source>
</evidence>
<feature type="transmembrane region" description="Helical" evidence="1">
    <location>
        <begin position="6"/>
        <end position="27"/>
    </location>
</feature>
<accession>A0A3L7JLL2</accession>
<gene>
    <name evidence="2" type="primary">yabQ</name>
    <name evidence="2" type="ORF">D9X91_20425</name>
</gene>
<feature type="transmembrane region" description="Helical" evidence="1">
    <location>
        <begin position="121"/>
        <end position="140"/>
    </location>
</feature>
<evidence type="ECO:0000313" key="3">
    <source>
        <dbReference type="Proteomes" id="UP000276770"/>
    </source>
</evidence>
<keyword evidence="1" id="KW-0472">Membrane</keyword>